<evidence type="ECO:0000313" key="2">
    <source>
        <dbReference type="EMBL" id="MDN7124494.1"/>
    </source>
</evidence>
<keyword evidence="2" id="KW-0328">Glycosyltransferase</keyword>
<evidence type="ECO:0000313" key="5">
    <source>
        <dbReference type="Proteomes" id="UP001169492"/>
    </source>
</evidence>
<reference evidence="4 5" key="1">
    <citation type="submission" date="2021-03" db="EMBL/GenBank/DDBJ databases">
        <title>Pseudidiomarina terrestris, a new bacterium isolated from saline soil.</title>
        <authorList>
            <person name="Galisteo C."/>
            <person name="De La Haba R."/>
            <person name="Sanchez-Porro C."/>
            <person name="Ventosa A."/>
        </authorList>
    </citation>
    <scope>NUCLEOTIDE SEQUENCE [LARGE SCALE GENOMIC DNA]</scope>
    <source>
        <strain evidence="2 5">1APP75-32.1</strain>
        <strain evidence="4">1APR75-15</strain>
        <strain evidence="3">1ASR75-15</strain>
    </source>
</reference>
<feature type="domain" description="Glycosyltransferase 2-like" evidence="1">
    <location>
        <begin position="34"/>
        <end position="167"/>
    </location>
</feature>
<keyword evidence="2" id="KW-0808">Transferase</keyword>
<organism evidence="2 5">
    <name type="scientific">Pseudidiomarina terrestris</name>
    <dbReference type="NCBI Taxonomy" id="2820060"/>
    <lineage>
        <taxon>Bacteria</taxon>
        <taxon>Pseudomonadati</taxon>
        <taxon>Pseudomonadota</taxon>
        <taxon>Gammaproteobacteria</taxon>
        <taxon>Alteromonadales</taxon>
        <taxon>Idiomarinaceae</taxon>
        <taxon>Pseudidiomarina</taxon>
    </lineage>
</organism>
<dbReference type="Proteomes" id="UP001169492">
    <property type="component" value="Unassembled WGS sequence"/>
</dbReference>
<dbReference type="EMBL" id="JAGGJC010000001">
    <property type="protein sequence ID" value="MDN7129215.1"/>
    <property type="molecule type" value="Genomic_DNA"/>
</dbReference>
<dbReference type="RefSeq" id="WP_301774447.1">
    <property type="nucleotide sequence ID" value="NZ_JAGGJB010000003.1"/>
</dbReference>
<dbReference type="Gene3D" id="3.90.550.10">
    <property type="entry name" value="Spore Coat Polysaccharide Biosynthesis Protein SpsA, Chain A"/>
    <property type="match status" value="1"/>
</dbReference>
<dbReference type="PANTHER" id="PTHR22916">
    <property type="entry name" value="GLYCOSYLTRANSFERASE"/>
    <property type="match status" value="1"/>
</dbReference>
<gene>
    <name evidence="2" type="ORF">J6I90_06335</name>
    <name evidence="3" type="ORF">J6I92_04970</name>
</gene>
<dbReference type="GO" id="GO:0016758">
    <property type="term" value="F:hexosyltransferase activity"/>
    <property type="evidence" value="ECO:0007669"/>
    <property type="project" value="UniProtKB-ARBA"/>
</dbReference>
<proteinExistence type="predicted"/>
<dbReference type="Pfam" id="PF00535">
    <property type="entry name" value="Glycos_transf_2"/>
    <property type="match status" value="1"/>
</dbReference>
<dbReference type="SUPFAM" id="SSF53448">
    <property type="entry name" value="Nucleotide-diphospho-sugar transferases"/>
    <property type="match status" value="1"/>
</dbReference>
<keyword evidence="4" id="KW-1185">Reference proteome</keyword>
<dbReference type="AlphaFoldDB" id="A0AAW7QZP2"/>
<accession>A0AAW7QZP2</accession>
<dbReference type="EMBL" id="JAGGJB010000003">
    <property type="protein sequence ID" value="MDN7124494.1"/>
    <property type="molecule type" value="Genomic_DNA"/>
</dbReference>
<dbReference type="InterPro" id="IPR001173">
    <property type="entry name" value="Glyco_trans_2-like"/>
</dbReference>
<name>A0AAW7QZP2_9GAMM</name>
<dbReference type="Proteomes" id="UP001169491">
    <property type="component" value="Unassembled WGS sequence"/>
</dbReference>
<protein>
    <submittedName>
        <fullName evidence="2">Glycosyltransferase</fullName>
        <ecNumber evidence="2">2.4.-.-</ecNumber>
    </submittedName>
</protein>
<dbReference type="EC" id="2.4.-.-" evidence="2"/>
<evidence type="ECO:0000313" key="4">
    <source>
        <dbReference type="Proteomes" id="UP001169491"/>
    </source>
</evidence>
<dbReference type="InterPro" id="IPR029044">
    <property type="entry name" value="Nucleotide-diphossugar_trans"/>
</dbReference>
<dbReference type="PANTHER" id="PTHR22916:SF3">
    <property type="entry name" value="UDP-GLCNAC:BETAGAL BETA-1,3-N-ACETYLGLUCOSAMINYLTRANSFERASE-LIKE PROTEIN 1"/>
    <property type="match status" value="1"/>
</dbReference>
<evidence type="ECO:0000313" key="3">
    <source>
        <dbReference type="EMBL" id="MDN7129215.1"/>
    </source>
</evidence>
<sequence length="325" mass="36917">MRGPFVKQLDAADLPTEASILSAWQGDIATPVVSIFCATFNHQPYIEDALIGFLIQQTDFPFEIIVHDDASTDATAEVIKSYQQRYPSIIKPILQSENQYSQGRKPGPFMTAVAKGRYIALCEGDDFWRDPDKLAKQVKFLEDHPDYVVSGHDAIIIDEDDKVVQQGKLAERFKRDFSAESLQCGDAFLLTLSLMYRNVMTEDPPERLIVLNGDNLNLSLLGGFGKSHFHHDIEPAAYRTHGGGVWSLVNQKQRNYQQMVSWLMIHRYHFRHGNKAAAQAFFAKFGERAVTQLAWKPMARELLIRVLLVRQLKSALKRLLAKGRR</sequence>
<evidence type="ECO:0000259" key="1">
    <source>
        <dbReference type="Pfam" id="PF00535"/>
    </source>
</evidence>
<comment type="caution">
    <text evidence="2">The sequence shown here is derived from an EMBL/GenBank/DDBJ whole genome shotgun (WGS) entry which is preliminary data.</text>
</comment>